<sequence length="142" mass="14843">MIRKSGQAVWTGSLTEGQGAVSTQTGVLSQQPYGFNTRFDGQPGTNPEELLGAAHASCFAMALSMILGEHDLVADRIEATSTVSLEKGDDGYAITKVHLDVAGTVPGATDEQFQQAATAAKIGCPVSKLFKAEITMDAVLAR</sequence>
<dbReference type="STRING" id="1317121.ATO11_17810"/>
<dbReference type="InterPro" id="IPR019904">
    <property type="entry name" value="Peroxiredoxin_OsmC"/>
</dbReference>
<dbReference type="RefSeq" id="WP_050532263.1">
    <property type="nucleotide sequence ID" value="NZ_AQQZ01000009.1"/>
</dbReference>
<comment type="caution">
    <text evidence="1">The sequence shown here is derived from an EMBL/GenBank/DDBJ whole genome shotgun (WGS) entry which is preliminary data.</text>
</comment>
<dbReference type="PANTHER" id="PTHR42830">
    <property type="entry name" value="OSMOTICALLY INDUCIBLE FAMILY PROTEIN"/>
    <property type="match status" value="1"/>
</dbReference>
<protein>
    <recommendedName>
        <fullName evidence="3">Peroxiredoxin OsmC</fullName>
    </recommendedName>
</protein>
<dbReference type="OrthoDB" id="9807532at2"/>
<dbReference type="InterPro" id="IPR052707">
    <property type="entry name" value="OsmC_Ohr_Peroxiredoxin"/>
</dbReference>
<gene>
    <name evidence="1" type="ORF">ATO11_17810</name>
</gene>
<dbReference type="InterPro" id="IPR003718">
    <property type="entry name" value="OsmC/Ohr_fam"/>
</dbReference>
<dbReference type="PANTHER" id="PTHR42830:SF1">
    <property type="entry name" value="OSMOTICALLY INDUCIBLE FAMILY PROTEIN"/>
    <property type="match status" value="1"/>
</dbReference>
<dbReference type="Pfam" id="PF02566">
    <property type="entry name" value="OsmC"/>
    <property type="match status" value="1"/>
</dbReference>
<dbReference type="Proteomes" id="UP000036938">
    <property type="component" value="Unassembled WGS sequence"/>
</dbReference>
<organism evidence="1 2">
    <name type="scientific">Pseudaestuariivita atlantica</name>
    <dbReference type="NCBI Taxonomy" id="1317121"/>
    <lineage>
        <taxon>Bacteria</taxon>
        <taxon>Pseudomonadati</taxon>
        <taxon>Pseudomonadota</taxon>
        <taxon>Alphaproteobacteria</taxon>
        <taxon>Rhodobacterales</taxon>
        <taxon>Paracoccaceae</taxon>
        <taxon>Pseudaestuariivita</taxon>
    </lineage>
</organism>
<dbReference type="InterPro" id="IPR015946">
    <property type="entry name" value="KH_dom-like_a/b"/>
</dbReference>
<dbReference type="GO" id="GO:0004601">
    <property type="term" value="F:peroxidase activity"/>
    <property type="evidence" value="ECO:0007669"/>
    <property type="project" value="InterPro"/>
</dbReference>
<keyword evidence="2" id="KW-1185">Reference proteome</keyword>
<evidence type="ECO:0008006" key="3">
    <source>
        <dbReference type="Google" id="ProtNLM"/>
    </source>
</evidence>
<proteinExistence type="predicted"/>
<evidence type="ECO:0000313" key="2">
    <source>
        <dbReference type="Proteomes" id="UP000036938"/>
    </source>
</evidence>
<dbReference type="InterPro" id="IPR036102">
    <property type="entry name" value="OsmC/Ohrsf"/>
</dbReference>
<accession>A0A0L1JL33</accession>
<dbReference type="AlphaFoldDB" id="A0A0L1JL33"/>
<dbReference type="Gene3D" id="3.30.300.20">
    <property type="match status" value="1"/>
</dbReference>
<dbReference type="PATRIC" id="fig|1317121.7.peg.4296"/>
<dbReference type="SUPFAM" id="SSF82784">
    <property type="entry name" value="OsmC-like"/>
    <property type="match status" value="1"/>
</dbReference>
<reference evidence="1 2" key="1">
    <citation type="journal article" date="2015" name="Int. J. Syst. Evol. Microbiol.">
        <title>Aestuariivita atlantica sp. nov., isolated from deep sea sediment of the Atlantic Ocean.</title>
        <authorList>
            <person name="Li G."/>
            <person name="Lai Q."/>
            <person name="Du Y."/>
            <person name="Liu X."/>
            <person name="Sun F."/>
            <person name="Shao Z."/>
        </authorList>
    </citation>
    <scope>NUCLEOTIDE SEQUENCE [LARGE SCALE GENOMIC DNA]</scope>
    <source>
        <strain evidence="1 2">22II-S11-z3</strain>
    </source>
</reference>
<dbReference type="EMBL" id="AQQZ01000009">
    <property type="protein sequence ID" value="KNG92461.1"/>
    <property type="molecule type" value="Genomic_DNA"/>
</dbReference>
<dbReference type="NCBIfam" id="TIGR03562">
    <property type="entry name" value="osmo_induc_OsmC"/>
    <property type="match status" value="1"/>
</dbReference>
<name>A0A0L1JL33_9RHOB</name>
<evidence type="ECO:0000313" key="1">
    <source>
        <dbReference type="EMBL" id="KNG92461.1"/>
    </source>
</evidence>
<dbReference type="GO" id="GO:0006979">
    <property type="term" value="P:response to oxidative stress"/>
    <property type="evidence" value="ECO:0007669"/>
    <property type="project" value="InterPro"/>
</dbReference>